<dbReference type="KEGG" id="ete:ETEE_0655"/>
<dbReference type="PANTHER" id="PTHR30336:SF20">
    <property type="entry name" value="DUF218 DOMAIN-CONTAINING PROTEIN"/>
    <property type="match status" value="1"/>
</dbReference>
<dbReference type="GO" id="GO:0005886">
    <property type="term" value="C:plasma membrane"/>
    <property type="evidence" value="ECO:0007669"/>
    <property type="project" value="TreeGrafter"/>
</dbReference>
<accession>A0A076LG77</accession>
<sequence>MFSDDQLHDINLIARFLACDAFAGARPAVGSADLLVLLGNALLPTAWRSFDAVRAGVAPRLLIAGGIGHSTPLLYQALADEPAAGGLATAGQAEAPLLAALALRQGRLAPSQIWLESASTNCGENARFARALLQEKGATPSRLLLVQDPLMQRRTLATFQRVWQDCPAVQFTSWPTFVPRLERGAGGVTIAGAPGALWSLDRFMSLLLGEIPRLRDDARGYGPRGRDFIAHVAIPDAVEAAFTRVAASLGERYGFRPA</sequence>
<proteinExistence type="predicted"/>
<dbReference type="Pfam" id="PF02698">
    <property type="entry name" value="DUF218"/>
    <property type="match status" value="1"/>
</dbReference>
<dbReference type="InterPro" id="IPR003848">
    <property type="entry name" value="DUF218"/>
</dbReference>
<dbReference type="CDD" id="cd06259">
    <property type="entry name" value="YdcF-like"/>
    <property type="match status" value="1"/>
</dbReference>
<dbReference type="InterPro" id="IPR014729">
    <property type="entry name" value="Rossmann-like_a/b/a_fold"/>
</dbReference>
<dbReference type="AlphaFoldDB" id="A0A076LG77"/>
<evidence type="ECO:0000259" key="1">
    <source>
        <dbReference type="Pfam" id="PF02698"/>
    </source>
</evidence>
<dbReference type="InterPro" id="IPR051599">
    <property type="entry name" value="Cell_Envelope_Assoc"/>
</dbReference>
<dbReference type="Gene3D" id="3.40.50.620">
    <property type="entry name" value="HUPs"/>
    <property type="match status" value="1"/>
</dbReference>
<dbReference type="EMBL" id="CP006664">
    <property type="protein sequence ID" value="AIJ07126.1"/>
    <property type="molecule type" value="Genomic_DNA"/>
</dbReference>
<dbReference type="Proteomes" id="UP000028681">
    <property type="component" value="Chromosome"/>
</dbReference>
<evidence type="ECO:0000313" key="3">
    <source>
        <dbReference type="Proteomes" id="UP000028681"/>
    </source>
</evidence>
<dbReference type="Gene3D" id="1.10.3620.10">
    <property type="entry name" value="YdcF like domain"/>
    <property type="match status" value="1"/>
</dbReference>
<feature type="domain" description="DUF218" evidence="1">
    <location>
        <begin position="35"/>
        <end position="176"/>
    </location>
</feature>
<dbReference type="PANTHER" id="PTHR30336">
    <property type="entry name" value="INNER MEMBRANE PROTEIN, PROBABLE PERMEASE"/>
    <property type="match status" value="1"/>
</dbReference>
<protein>
    <recommendedName>
        <fullName evidence="1">DUF218 domain-containing protein</fullName>
    </recommendedName>
</protein>
<evidence type="ECO:0000313" key="2">
    <source>
        <dbReference type="EMBL" id="AIJ07126.1"/>
    </source>
</evidence>
<dbReference type="RefSeq" id="WP_034164232.1">
    <property type="nucleotide sequence ID" value="NZ_CP006664.1"/>
</dbReference>
<name>A0A076LG77_9GAMM</name>
<reference evidence="2 3" key="1">
    <citation type="journal article" date="2012" name="PLoS ONE">
        <title>Edwardsiella comparative phylogenomics reveal the new intra/inter-species taxonomic relationships, virulence evolution and niche adaptation mechanisms.</title>
        <authorList>
            <person name="Yang M."/>
            <person name="Lv Y."/>
            <person name="Xiao J."/>
            <person name="Wu H."/>
            <person name="Zheng H."/>
            <person name="Liu Q."/>
            <person name="Zhang Y."/>
            <person name="Wang Q."/>
        </authorList>
    </citation>
    <scope>NUCLEOTIDE SEQUENCE [LARGE SCALE GENOMIC DNA]</scope>
    <source>
        <strain evidence="3">080813</strain>
    </source>
</reference>
<gene>
    <name evidence="2" type="ORF">ETEE_0655</name>
</gene>
<dbReference type="HOGENOM" id="CLU_084257_0_0_6"/>
<organism evidence="2 3">
    <name type="scientific">Edwardsiella anguillarum ET080813</name>
    <dbReference type="NCBI Taxonomy" id="667120"/>
    <lineage>
        <taxon>Bacteria</taxon>
        <taxon>Pseudomonadati</taxon>
        <taxon>Pseudomonadota</taxon>
        <taxon>Gammaproteobacteria</taxon>
        <taxon>Enterobacterales</taxon>
        <taxon>Hafniaceae</taxon>
        <taxon>Edwardsiella</taxon>
    </lineage>
</organism>
<dbReference type="GeneID" id="33938388"/>